<name>A0A6G4XVX2_9ACTN</name>
<feature type="compositionally biased region" description="Basic and acidic residues" evidence="1">
    <location>
        <begin position="298"/>
        <end position="308"/>
    </location>
</feature>
<reference evidence="2 3" key="1">
    <citation type="submission" date="2020-02" db="EMBL/GenBank/DDBJ databases">
        <title>Whole-genome analyses of novel actinobacteria.</title>
        <authorList>
            <person name="Sahin N."/>
            <person name="Tokatli A."/>
        </authorList>
    </citation>
    <scope>NUCLEOTIDE SEQUENCE [LARGE SCALE GENOMIC DNA]</scope>
    <source>
        <strain evidence="2 3">YC504</strain>
    </source>
</reference>
<feature type="compositionally biased region" description="Low complexity" evidence="1">
    <location>
        <begin position="205"/>
        <end position="218"/>
    </location>
</feature>
<proteinExistence type="predicted"/>
<dbReference type="Proteomes" id="UP000481109">
    <property type="component" value="Unassembled WGS sequence"/>
</dbReference>
<keyword evidence="3" id="KW-1185">Reference proteome</keyword>
<dbReference type="AlphaFoldDB" id="A0A6G4XVX2"/>
<evidence type="ECO:0000256" key="1">
    <source>
        <dbReference type="SAM" id="MobiDB-lite"/>
    </source>
</evidence>
<feature type="region of interest" description="Disordered" evidence="1">
    <location>
        <begin position="205"/>
        <end position="308"/>
    </location>
</feature>
<organism evidence="2 3">
    <name type="scientific">Streptomyces mesophilus</name>
    <dbReference type="NCBI Taxonomy" id="1775132"/>
    <lineage>
        <taxon>Bacteria</taxon>
        <taxon>Bacillati</taxon>
        <taxon>Actinomycetota</taxon>
        <taxon>Actinomycetes</taxon>
        <taxon>Kitasatosporales</taxon>
        <taxon>Streptomycetaceae</taxon>
        <taxon>Streptomyces</taxon>
    </lineage>
</organism>
<sequence length="308" mass="32236">MGEVLAVLAVLFVLFVALGVFVTVKVVKAAKRGVDRTITQARRHVEDSTLKARTLAQIGPAGELAQLRLKLRTSMRATQDALQAAVAEDASLQESVGLFERLSVHGWELDADLKRLEREPDKARLGAQLPELKERTDRITEAADSLRFAAQDRARRFADDEFASLRAQIDVESGALRHWTREEPGAGGAAGASGAGSFGAGSFGASAGAGSSSGTGSSPRTGEQAGASVPSPASPTPASTPTPTPAPASWPEPTLIDGPAAPAEQTWPDRDLAGQGDAGPQAIEPPGPQVTYPWQKQARPEARPEGRG</sequence>
<evidence type="ECO:0008006" key="4">
    <source>
        <dbReference type="Google" id="ProtNLM"/>
    </source>
</evidence>
<dbReference type="RefSeq" id="WP_165336731.1">
    <property type="nucleotide sequence ID" value="NZ_JAAKZW010000311.1"/>
</dbReference>
<gene>
    <name evidence="2" type="ORF">G6045_37585</name>
</gene>
<comment type="caution">
    <text evidence="2">The sequence shown here is derived from an EMBL/GenBank/DDBJ whole genome shotgun (WGS) entry which is preliminary data.</text>
</comment>
<protein>
    <recommendedName>
        <fullName evidence="4">Secreted protein</fullName>
    </recommendedName>
</protein>
<dbReference type="EMBL" id="JAAKZW010000311">
    <property type="protein sequence ID" value="NGO81332.1"/>
    <property type="molecule type" value="Genomic_DNA"/>
</dbReference>
<feature type="compositionally biased region" description="Pro residues" evidence="1">
    <location>
        <begin position="232"/>
        <end position="250"/>
    </location>
</feature>
<evidence type="ECO:0000313" key="3">
    <source>
        <dbReference type="Proteomes" id="UP000481109"/>
    </source>
</evidence>
<evidence type="ECO:0000313" key="2">
    <source>
        <dbReference type="EMBL" id="NGO81332.1"/>
    </source>
</evidence>
<accession>A0A6G4XVX2</accession>